<protein>
    <recommendedName>
        <fullName evidence="3">DUF29 domain-containing protein</fullName>
    </recommendedName>
</protein>
<organism evidence="1 2">
    <name type="scientific">Microcystis aeruginosa NIES-3804</name>
    <dbReference type="NCBI Taxonomy" id="2517783"/>
    <lineage>
        <taxon>Bacteria</taxon>
        <taxon>Bacillati</taxon>
        <taxon>Cyanobacteriota</taxon>
        <taxon>Cyanophyceae</taxon>
        <taxon>Oscillatoriophycideae</taxon>
        <taxon>Chroococcales</taxon>
        <taxon>Microcystaceae</taxon>
        <taxon>Microcystis</taxon>
    </lineage>
</organism>
<sequence>MMGCNISITSIFLVLELYNESYILIGQKKISIEVKLMAETLYEKDYVAWLQDQAEKLRSPNRNTLDWQTLAEELEEMVDERKYKAESFLIQLLSHLLLYAYWKHPYYLPQWTDEIDNFRLEFSLLFRSKVIYNHALERFGYCYQKALGKASRKSGLTLPVDCPWTIEKILDEDWFPG</sequence>
<evidence type="ECO:0000313" key="2">
    <source>
        <dbReference type="Proteomes" id="UP000435041"/>
    </source>
</evidence>
<reference evidence="1 2" key="1">
    <citation type="submission" date="2019-02" db="EMBL/GenBank/DDBJ databases">
        <title>Draft genome sequence of Arthrospira platensis NIES-3804.</title>
        <authorList>
            <person name="Yamaguchi H."/>
            <person name="Suzuki S."/>
            <person name="Kawachi M."/>
        </authorList>
    </citation>
    <scope>NUCLEOTIDE SEQUENCE [LARGE SCALE GENOMIC DNA]</scope>
    <source>
        <strain evidence="1 2">NIES-3804</strain>
    </source>
</reference>
<dbReference type="PANTHER" id="PTHR34235:SF3">
    <property type="entry name" value="SLR1203 PROTEIN"/>
    <property type="match status" value="1"/>
</dbReference>
<dbReference type="Proteomes" id="UP000435041">
    <property type="component" value="Unassembled WGS sequence"/>
</dbReference>
<name>A0A6H9FZI4_MICAE</name>
<accession>A0A6H9FZI4</accession>
<proteinExistence type="predicted"/>
<dbReference type="Gene3D" id="1.20.1220.20">
    <property type="entry name" value="Uncharcterised protein PF01724"/>
    <property type="match status" value="1"/>
</dbReference>
<gene>
    <name evidence="1" type="ORF">NIES3804_00010</name>
</gene>
<dbReference type="AlphaFoldDB" id="A0A6H9FZI4"/>
<dbReference type="EMBL" id="BJCI01000001">
    <property type="protein sequence ID" value="GCL48451.1"/>
    <property type="molecule type" value="Genomic_DNA"/>
</dbReference>
<evidence type="ECO:0008006" key="3">
    <source>
        <dbReference type="Google" id="ProtNLM"/>
    </source>
</evidence>
<evidence type="ECO:0000313" key="1">
    <source>
        <dbReference type="EMBL" id="GCL48451.1"/>
    </source>
</evidence>
<dbReference type="InterPro" id="IPR002636">
    <property type="entry name" value="DUF29"/>
</dbReference>
<dbReference type="PANTHER" id="PTHR34235">
    <property type="entry name" value="SLR1203 PROTEIN-RELATED"/>
    <property type="match status" value="1"/>
</dbReference>
<dbReference type="Pfam" id="PF01724">
    <property type="entry name" value="DUF29"/>
    <property type="match status" value="1"/>
</dbReference>
<comment type="caution">
    <text evidence="1">The sequence shown here is derived from an EMBL/GenBank/DDBJ whole genome shotgun (WGS) entry which is preliminary data.</text>
</comment>